<evidence type="ECO:0000313" key="3">
    <source>
        <dbReference type="Proteomes" id="UP000535501"/>
    </source>
</evidence>
<feature type="signal peptide" evidence="1">
    <location>
        <begin position="1"/>
        <end position="17"/>
    </location>
</feature>
<reference evidence="2 3" key="1">
    <citation type="submission" date="2020-08" db="EMBL/GenBank/DDBJ databases">
        <title>Genomic Encyclopedia of Type Strains, Phase IV (KMG-IV): sequencing the most valuable type-strain genomes for metagenomic binning, comparative biology and taxonomic classification.</title>
        <authorList>
            <person name="Goeker M."/>
        </authorList>
    </citation>
    <scope>NUCLEOTIDE SEQUENCE [LARGE SCALE GENOMIC DNA]</scope>
    <source>
        <strain evidence="2 3">DSM 102134</strain>
    </source>
</reference>
<dbReference type="EMBL" id="JACHEJ010000001">
    <property type="protein sequence ID" value="MBB6178080.1"/>
    <property type="molecule type" value="Genomic_DNA"/>
</dbReference>
<feature type="chain" id="PRO_5031127859" evidence="1">
    <location>
        <begin position="18"/>
        <end position="114"/>
    </location>
</feature>
<keyword evidence="1" id="KW-0732">Signal</keyword>
<sequence length="114" mass="12387">MRYLLFPLMVLATPAMSEVVTPSDPYLADAAIVTLYLDQDDNRHWVVVGVANRTERPFDANYSCTLADAEGFAAGEASGVARAVPPQQMIFSNSVIFAANVESADCRIEFTTPL</sequence>
<dbReference type="Proteomes" id="UP000535501">
    <property type="component" value="Unassembled WGS sequence"/>
</dbReference>
<accession>A0A7W9YTR7</accession>
<evidence type="ECO:0000256" key="1">
    <source>
        <dbReference type="SAM" id="SignalP"/>
    </source>
</evidence>
<protein>
    <submittedName>
        <fullName evidence="2">Uncharacterized protein</fullName>
    </submittedName>
</protein>
<comment type="caution">
    <text evidence="2">The sequence shown here is derived from an EMBL/GenBank/DDBJ whole genome shotgun (WGS) entry which is preliminary data.</text>
</comment>
<dbReference type="AlphaFoldDB" id="A0A7W9YTR7"/>
<evidence type="ECO:0000313" key="2">
    <source>
        <dbReference type="EMBL" id="MBB6178080.1"/>
    </source>
</evidence>
<name>A0A7W9YTR7_9HYPH</name>
<dbReference type="RefSeq" id="WP_077549628.1">
    <property type="nucleotide sequence ID" value="NZ_JACHEJ010000001.1"/>
</dbReference>
<gene>
    <name evidence="2" type="ORF">HNQ75_000023</name>
</gene>
<keyword evidence="3" id="KW-1185">Reference proteome</keyword>
<organism evidence="2 3">
    <name type="scientific">Pseudorhizobium flavum</name>
    <dbReference type="NCBI Taxonomy" id="1335061"/>
    <lineage>
        <taxon>Bacteria</taxon>
        <taxon>Pseudomonadati</taxon>
        <taxon>Pseudomonadota</taxon>
        <taxon>Alphaproteobacteria</taxon>
        <taxon>Hyphomicrobiales</taxon>
        <taxon>Rhizobiaceae</taxon>
        <taxon>Rhizobium/Agrobacterium group</taxon>
        <taxon>Pseudorhizobium</taxon>
    </lineage>
</organism>
<proteinExistence type="predicted"/>